<feature type="non-terminal residue" evidence="7">
    <location>
        <position position="1"/>
    </location>
</feature>
<dbReference type="Gene3D" id="2.30.29.30">
    <property type="entry name" value="Pleckstrin-homology domain (PH domain)/Phosphotyrosine-binding domain (PTB)"/>
    <property type="match status" value="1"/>
</dbReference>
<dbReference type="GO" id="GO:0005829">
    <property type="term" value="C:cytosol"/>
    <property type="evidence" value="ECO:0007669"/>
    <property type="project" value="TreeGrafter"/>
</dbReference>
<dbReference type="FunFam" id="2.30.29.30:FF:000256">
    <property type="entry name" value="Oxysterol-binding protein"/>
    <property type="match status" value="1"/>
</dbReference>
<dbReference type="PROSITE" id="PS50003">
    <property type="entry name" value="PH_DOMAIN"/>
    <property type="match status" value="1"/>
</dbReference>
<protein>
    <submittedName>
        <fullName evidence="7">AAEL005862-PA</fullName>
    </submittedName>
</protein>
<evidence type="ECO:0000259" key="6">
    <source>
        <dbReference type="PROSITE" id="PS50003"/>
    </source>
</evidence>
<dbReference type="PANTHER" id="PTHR10972:SF205">
    <property type="entry name" value="OXYSTEROL-BINDING PROTEIN 1"/>
    <property type="match status" value="1"/>
</dbReference>
<dbReference type="CDD" id="cd13284">
    <property type="entry name" value="PH_OSBP_ORP4"/>
    <property type="match status" value="1"/>
</dbReference>
<keyword evidence="5" id="KW-0175">Coiled coil</keyword>
<evidence type="ECO:0000256" key="1">
    <source>
        <dbReference type="ARBA" id="ARBA00008842"/>
    </source>
</evidence>
<accession>Q178J3</accession>
<reference evidence="7" key="3">
    <citation type="submission" date="2012-09" db="EMBL/GenBank/DDBJ databases">
        <authorList>
            <consortium name="VectorBase"/>
        </authorList>
    </citation>
    <scope>NUCLEOTIDE SEQUENCE</scope>
    <source>
        <strain evidence="7">Liverpool</strain>
    </source>
</reference>
<dbReference type="InterPro" id="IPR001849">
    <property type="entry name" value="PH_domain"/>
</dbReference>
<feature type="coiled-coil region" evidence="5">
    <location>
        <begin position="231"/>
        <end position="258"/>
    </location>
</feature>
<evidence type="ECO:0000313" key="7">
    <source>
        <dbReference type="EMBL" id="EAT42649.1"/>
    </source>
</evidence>
<proteinExistence type="inferred from homology"/>
<feature type="domain" description="PH" evidence="6">
    <location>
        <begin position="29"/>
        <end position="122"/>
    </location>
</feature>
<dbReference type="Proteomes" id="UP000682892">
    <property type="component" value="Unassembled WGS sequence"/>
</dbReference>
<dbReference type="AlphaFoldDB" id="Q178J3"/>
<dbReference type="PANTHER" id="PTHR10972">
    <property type="entry name" value="OXYSTEROL-BINDING PROTEIN-RELATED"/>
    <property type="match status" value="1"/>
</dbReference>
<dbReference type="SMART" id="SM00233">
    <property type="entry name" value="PH"/>
    <property type="match status" value="1"/>
</dbReference>
<reference evidence="7" key="1">
    <citation type="submission" date="2005-10" db="EMBL/GenBank/DDBJ databases">
        <authorList>
            <person name="Loftus B.J."/>
            <person name="Nene V.M."/>
            <person name="Hannick L.I."/>
            <person name="Bidwell S."/>
            <person name="Haas B."/>
            <person name="Amedeo P."/>
            <person name="Orvis J."/>
            <person name="Wortman J.R."/>
            <person name="White O.R."/>
            <person name="Salzberg S."/>
            <person name="Shumway M."/>
            <person name="Koo H."/>
            <person name="Zhao Y."/>
            <person name="Holmes M."/>
            <person name="Miller J."/>
            <person name="Schatz M."/>
            <person name="Pop M."/>
            <person name="Pai G."/>
            <person name="Utterback T."/>
            <person name="Rogers Y.-H."/>
            <person name="Kravitz S."/>
            <person name="Fraser C.M."/>
        </authorList>
    </citation>
    <scope>NUCLEOTIDE SEQUENCE</scope>
    <source>
        <strain evidence="7">Liverpool</strain>
    </source>
</reference>
<keyword evidence="2" id="KW-0813">Transport</keyword>
<dbReference type="EMBL" id="CH477362">
    <property type="protein sequence ID" value="EAT42649.1"/>
    <property type="molecule type" value="Genomic_DNA"/>
</dbReference>
<dbReference type="PhylomeDB" id="Q178J3"/>
<dbReference type="GO" id="GO:0006869">
    <property type="term" value="P:lipid transport"/>
    <property type="evidence" value="ECO:0007669"/>
    <property type="project" value="UniProtKB-KW"/>
</dbReference>
<dbReference type="GO" id="GO:0097038">
    <property type="term" value="C:perinuclear endoplasmic reticulum"/>
    <property type="evidence" value="ECO:0007669"/>
    <property type="project" value="TreeGrafter"/>
</dbReference>
<dbReference type="STRING" id="7159.Q178J3"/>
<reference evidence="7" key="2">
    <citation type="journal article" date="2007" name="Science">
        <title>Genome sequence of Aedes aegypti, a major arbovirus vector.</title>
        <authorList>
            <person name="Nene V."/>
            <person name="Wortman J.R."/>
            <person name="Lawson D."/>
            <person name="Haas B."/>
            <person name="Kodira C."/>
            <person name="Tu Z.J."/>
            <person name="Loftus B."/>
            <person name="Xi Z."/>
            <person name="Megy K."/>
            <person name="Grabherr M."/>
            <person name="Ren Q."/>
            <person name="Zdobnov E.M."/>
            <person name="Lobo N.F."/>
            <person name="Campbell K.S."/>
            <person name="Brown S.E."/>
            <person name="Bonaldo M.F."/>
            <person name="Zhu J."/>
            <person name="Sinkins S.P."/>
            <person name="Hogenkamp D.G."/>
            <person name="Amedeo P."/>
            <person name="Arensburger P."/>
            <person name="Atkinson P.W."/>
            <person name="Bidwell S."/>
            <person name="Biedler J."/>
            <person name="Birney E."/>
            <person name="Bruggner R.V."/>
            <person name="Costas J."/>
            <person name="Coy M.R."/>
            <person name="Crabtree J."/>
            <person name="Crawford M."/>
            <person name="Debruyn B."/>
            <person name="Decaprio D."/>
            <person name="Eiglmeier K."/>
            <person name="Eisenstadt E."/>
            <person name="El-Dorry H."/>
            <person name="Gelbart W.M."/>
            <person name="Gomes S.L."/>
            <person name="Hammond M."/>
            <person name="Hannick L.I."/>
            <person name="Hogan J.R."/>
            <person name="Holmes M.H."/>
            <person name="Jaffe D."/>
            <person name="Johnston J.S."/>
            <person name="Kennedy R.C."/>
            <person name="Koo H."/>
            <person name="Kravitz S."/>
            <person name="Kriventseva E.V."/>
            <person name="Kulp D."/>
            <person name="Labutti K."/>
            <person name="Lee E."/>
            <person name="Li S."/>
            <person name="Lovin D.D."/>
            <person name="Mao C."/>
            <person name="Mauceli E."/>
            <person name="Menck C.F."/>
            <person name="Miller J.R."/>
            <person name="Montgomery P."/>
            <person name="Mori A."/>
            <person name="Nascimento A.L."/>
            <person name="Naveira H.F."/>
            <person name="Nusbaum C."/>
            <person name="O'leary S."/>
            <person name="Orvis J."/>
            <person name="Pertea M."/>
            <person name="Quesneville H."/>
            <person name="Reidenbach K.R."/>
            <person name="Rogers Y.H."/>
            <person name="Roth C.W."/>
            <person name="Schneider J.R."/>
            <person name="Schatz M."/>
            <person name="Shumway M."/>
            <person name="Stanke M."/>
            <person name="Stinson E.O."/>
            <person name="Tubio J.M."/>
            <person name="Vanzee J.P."/>
            <person name="Verjovski-Almeida S."/>
            <person name="Werner D."/>
            <person name="White O."/>
            <person name="Wyder S."/>
            <person name="Zeng Q."/>
            <person name="Zhao Q."/>
            <person name="Zhao Y."/>
            <person name="Hill C.A."/>
            <person name="Raikhel A.S."/>
            <person name="Soares M.B."/>
            <person name="Knudson D.L."/>
            <person name="Lee N.H."/>
            <person name="Galagan J."/>
            <person name="Salzberg S.L."/>
            <person name="Paulsen I.T."/>
            <person name="Dimopoulos G."/>
            <person name="Collins F.H."/>
            <person name="Birren B."/>
            <person name="Fraser-Liggett C.M."/>
            <person name="Severson D.W."/>
        </authorList>
    </citation>
    <scope>NUCLEOTIDE SEQUENCE [LARGE SCALE GENOMIC DNA]</scope>
    <source>
        <strain evidence="7">Liverpool</strain>
    </source>
</reference>
<evidence type="ECO:0000313" key="8">
    <source>
        <dbReference type="Proteomes" id="UP000682892"/>
    </source>
</evidence>
<organism evidence="7 8">
    <name type="scientific">Aedes aegypti</name>
    <name type="common">Yellowfever mosquito</name>
    <name type="synonym">Culex aegypti</name>
    <dbReference type="NCBI Taxonomy" id="7159"/>
    <lineage>
        <taxon>Eukaryota</taxon>
        <taxon>Metazoa</taxon>
        <taxon>Ecdysozoa</taxon>
        <taxon>Arthropoda</taxon>
        <taxon>Hexapoda</taxon>
        <taxon>Insecta</taxon>
        <taxon>Pterygota</taxon>
        <taxon>Neoptera</taxon>
        <taxon>Endopterygota</taxon>
        <taxon>Diptera</taxon>
        <taxon>Nematocera</taxon>
        <taxon>Culicoidea</taxon>
        <taxon>Culicidae</taxon>
        <taxon>Culicinae</taxon>
        <taxon>Aedini</taxon>
        <taxon>Aedes</taxon>
        <taxon>Stegomyia</taxon>
    </lineage>
</organism>
<comment type="similarity">
    <text evidence="1">Belongs to the OSBP family.</text>
</comment>
<dbReference type="InterPro" id="IPR011993">
    <property type="entry name" value="PH-like_dom_sf"/>
</dbReference>
<keyword evidence="4" id="KW-0446">Lipid-binding</keyword>
<dbReference type="GO" id="GO:0005886">
    <property type="term" value="C:plasma membrane"/>
    <property type="evidence" value="ECO:0007669"/>
    <property type="project" value="TreeGrafter"/>
</dbReference>
<keyword evidence="3" id="KW-0445">Lipid transport</keyword>
<dbReference type="SUPFAM" id="SSF50729">
    <property type="entry name" value="PH domain-like"/>
    <property type="match status" value="1"/>
</dbReference>
<evidence type="ECO:0000256" key="2">
    <source>
        <dbReference type="ARBA" id="ARBA00022448"/>
    </source>
</evidence>
<dbReference type="Pfam" id="PF00169">
    <property type="entry name" value="PH"/>
    <property type="match status" value="1"/>
</dbReference>
<name>Q178J3_AEDAE</name>
<evidence type="ECO:0000256" key="5">
    <source>
        <dbReference type="SAM" id="Coils"/>
    </source>
</evidence>
<dbReference type="VEuPathDB" id="VectorBase:AAEL018354"/>
<dbReference type="GO" id="GO:0032934">
    <property type="term" value="F:sterol binding"/>
    <property type="evidence" value="ECO:0007669"/>
    <property type="project" value="TreeGrafter"/>
</dbReference>
<evidence type="ECO:0000256" key="4">
    <source>
        <dbReference type="ARBA" id="ARBA00023121"/>
    </source>
</evidence>
<gene>
    <name evidence="7" type="ORF">AaeL_AAEL005862</name>
</gene>
<evidence type="ECO:0000256" key="3">
    <source>
        <dbReference type="ARBA" id="ARBA00023055"/>
    </source>
</evidence>
<dbReference type="InterPro" id="IPR000648">
    <property type="entry name" value="Oxysterol-bd"/>
</dbReference>
<sequence>MSEVVPSGKAGLPAANVATASGAVAAQTEPDMKGWLLKWTNYLKGYQKRWFVLSKGVLSYYRNQAEMTHTCRGTISLHGALIHTVDSCTFVISNGGTQTFHIKAANEVERQSWVTALELAKAKAIRAMESDEEEEDTAANTIPSEELNLVVRELTFRLENLKTCYDLITKHGATLQRALSELESGDDLANKTKIVSERATLFRISSNAMINACSDYLQTAQTQGHKWSKMLQHERDQKLHLEEMVEQLARQHSHLEQAAHRHRPSDYPFTYCHGR</sequence>
<dbReference type="OMA" id="CCELINK"/>